<dbReference type="PANTHER" id="PTHR12652">
    <property type="entry name" value="PEROXISOMAL BIOGENESIS FACTOR 11"/>
    <property type="match status" value="1"/>
</dbReference>
<name>W6MHB5_9ASCO</name>
<dbReference type="Pfam" id="PF05648">
    <property type="entry name" value="PEX11"/>
    <property type="match status" value="1"/>
</dbReference>
<sequence>MVYDTLTYHPTIQKLIKFLDTSAGREKCLRLIQYLCRLAAFHLVRNGSVELAAVVRRIQGVVTLDRKALRFLKPLSHLTAASRLYDNELGDAYLRAGAIVKQLGFAAYLSADSLQWFKLLGLVSAKRFPKLAKIASGFWFIALLGSLVQDLRNYQIGYAKSTIEFNEKTDVVEVDKAALRQLASAKRNLGKDVLDALIALNGMGALGHDDGKIGLFGVVTSVMGLQDLWPGN</sequence>
<keyword evidence="6" id="KW-1185">Reference proteome</keyword>
<dbReference type="AlphaFoldDB" id="W6MHB5"/>
<keyword evidence="2" id="KW-0472">Membrane</keyword>
<dbReference type="EMBL" id="HG793126">
    <property type="protein sequence ID" value="CDK25614.1"/>
    <property type="molecule type" value="Genomic_DNA"/>
</dbReference>
<dbReference type="InterPro" id="IPR008733">
    <property type="entry name" value="PEX11"/>
</dbReference>
<reference evidence="5" key="1">
    <citation type="submission" date="2013-12" db="EMBL/GenBank/DDBJ databases">
        <authorList>
            <person name="Genoscope - CEA"/>
        </authorList>
    </citation>
    <scope>NUCLEOTIDE SEQUENCE</scope>
    <source>
        <strain evidence="5">CBS 1993</strain>
    </source>
</reference>
<dbReference type="GO" id="GO:0001579">
    <property type="term" value="P:medium-chain fatty acid transport"/>
    <property type="evidence" value="ECO:0007669"/>
    <property type="project" value="EnsemblFungi"/>
</dbReference>
<dbReference type="HOGENOM" id="CLU_049216_0_1_1"/>
<dbReference type="Proteomes" id="UP000019384">
    <property type="component" value="Unassembled WGS sequence"/>
</dbReference>
<dbReference type="GO" id="GO:1990429">
    <property type="term" value="C:peroxisomal importomer complex"/>
    <property type="evidence" value="ECO:0007669"/>
    <property type="project" value="EnsemblFungi"/>
</dbReference>
<accession>W6MHB5</accession>
<dbReference type="GO" id="GO:0016559">
    <property type="term" value="P:peroxisome fission"/>
    <property type="evidence" value="ECO:0007669"/>
    <property type="project" value="EnsemblFungi"/>
</dbReference>
<reference evidence="5" key="2">
    <citation type="submission" date="2014-02" db="EMBL/GenBank/DDBJ databases">
        <title>Complete DNA sequence of /Kuraishia capsulata/ illustrates novel genomic features among budding yeasts (/Saccharomycotina/).</title>
        <authorList>
            <person name="Morales L."/>
            <person name="Noel B."/>
            <person name="Porcel B."/>
            <person name="Marcet-Houben M."/>
            <person name="Hullo M-F."/>
            <person name="Sacerdot C."/>
            <person name="Tekaia F."/>
            <person name="Leh-Louis V."/>
            <person name="Despons L."/>
            <person name="Khanna V."/>
            <person name="Aury J-M."/>
            <person name="Barbe V."/>
            <person name="Couloux A."/>
            <person name="Labadie K."/>
            <person name="Pelletier E."/>
            <person name="Souciet J-L."/>
            <person name="Boekhout T."/>
            <person name="Gabaldon T."/>
            <person name="Wincker P."/>
            <person name="Dujon B."/>
        </authorList>
    </citation>
    <scope>NUCLEOTIDE SEQUENCE</scope>
    <source>
        <strain evidence="5">CBS 1993</strain>
    </source>
</reference>
<dbReference type="GO" id="GO:0005783">
    <property type="term" value="C:endoplasmic reticulum"/>
    <property type="evidence" value="ECO:0007669"/>
    <property type="project" value="EnsemblFungi"/>
</dbReference>
<protein>
    <submittedName>
        <fullName evidence="5">Uncharacterized protein</fullName>
    </submittedName>
</protein>
<evidence type="ECO:0000256" key="1">
    <source>
        <dbReference type="ARBA" id="ARBA00022593"/>
    </source>
</evidence>
<dbReference type="OrthoDB" id="411017at2759"/>
<dbReference type="STRING" id="1382522.W6MHB5"/>
<dbReference type="GO" id="GO:0044375">
    <property type="term" value="P:regulation of peroxisome size"/>
    <property type="evidence" value="ECO:0007669"/>
    <property type="project" value="EnsemblFungi"/>
</dbReference>
<evidence type="ECO:0000256" key="4">
    <source>
        <dbReference type="ARBA" id="ARBA00046271"/>
    </source>
</evidence>
<evidence type="ECO:0000256" key="3">
    <source>
        <dbReference type="ARBA" id="ARBA00023140"/>
    </source>
</evidence>
<comment type="subcellular location">
    <subcellularLocation>
        <location evidence="4">Peroxisome membrane</location>
    </subcellularLocation>
</comment>
<keyword evidence="1" id="KW-0962">Peroxisome biogenesis</keyword>
<evidence type="ECO:0000313" key="5">
    <source>
        <dbReference type="EMBL" id="CDK25614.1"/>
    </source>
</evidence>
<dbReference type="RefSeq" id="XP_022457626.1">
    <property type="nucleotide sequence ID" value="XM_022603779.1"/>
</dbReference>
<dbReference type="PANTHER" id="PTHR12652:SF50">
    <property type="entry name" value="PEROXIN 11"/>
    <property type="match status" value="1"/>
</dbReference>
<keyword evidence="3" id="KW-0576">Peroxisome</keyword>
<organism evidence="5 6">
    <name type="scientific">Kuraishia capsulata CBS 1993</name>
    <dbReference type="NCBI Taxonomy" id="1382522"/>
    <lineage>
        <taxon>Eukaryota</taxon>
        <taxon>Fungi</taxon>
        <taxon>Dikarya</taxon>
        <taxon>Ascomycota</taxon>
        <taxon>Saccharomycotina</taxon>
        <taxon>Pichiomycetes</taxon>
        <taxon>Pichiales</taxon>
        <taxon>Pichiaceae</taxon>
        <taxon>Kuraishia</taxon>
    </lineage>
</organism>
<proteinExistence type="predicted"/>
<evidence type="ECO:0000256" key="2">
    <source>
        <dbReference type="ARBA" id="ARBA00023136"/>
    </source>
</evidence>
<dbReference type="GeneID" id="34519014"/>
<dbReference type="GO" id="GO:0005778">
    <property type="term" value="C:peroxisomal membrane"/>
    <property type="evidence" value="ECO:0007669"/>
    <property type="project" value="UniProtKB-SubCell"/>
</dbReference>
<evidence type="ECO:0000313" key="6">
    <source>
        <dbReference type="Proteomes" id="UP000019384"/>
    </source>
</evidence>
<gene>
    <name evidence="5" type="ORF">KUCA_T00001584001</name>
</gene>